<comment type="catalytic activity">
    <reaction evidence="11">
        <text>ATP + H2O = ADP + phosphate + H(+)</text>
        <dbReference type="Rhea" id="RHEA:13065"/>
        <dbReference type="ChEBI" id="CHEBI:15377"/>
        <dbReference type="ChEBI" id="CHEBI:15378"/>
        <dbReference type="ChEBI" id="CHEBI:30616"/>
        <dbReference type="ChEBI" id="CHEBI:43474"/>
        <dbReference type="ChEBI" id="CHEBI:456216"/>
        <dbReference type="EC" id="5.6.2.4"/>
    </reaction>
</comment>
<dbReference type="Gene3D" id="1.10.10.160">
    <property type="match status" value="1"/>
</dbReference>
<dbReference type="CDD" id="cd17932">
    <property type="entry name" value="DEXQc_UvrD"/>
    <property type="match status" value="1"/>
</dbReference>
<evidence type="ECO:0000313" key="16">
    <source>
        <dbReference type="Proteomes" id="UP000256817"/>
    </source>
</evidence>
<evidence type="ECO:0000256" key="8">
    <source>
        <dbReference type="ARBA" id="ARBA00034617"/>
    </source>
</evidence>
<evidence type="ECO:0000256" key="11">
    <source>
        <dbReference type="ARBA" id="ARBA00048988"/>
    </source>
</evidence>
<dbReference type="NCBIfam" id="NF008743">
    <property type="entry name" value="PRK11773.1"/>
    <property type="match status" value="1"/>
</dbReference>
<evidence type="ECO:0000256" key="4">
    <source>
        <dbReference type="ARBA" id="ARBA00022806"/>
    </source>
</evidence>
<proteinExistence type="inferred from homology"/>
<keyword evidence="6" id="KW-0238">DNA-binding</keyword>
<evidence type="ECO:0000313" key="15">
    <source>
        <dbReference type="EMBL" id="RRO09251.1"/>
    </source>
</evidence>
<dbReference type="InterPro" id="IPR013986">
    <property type="entry name" value="DExx_box_DNA_helicase_dom_sf"/>
</dbReference>
<dbReference type="EMBL" id="QHJW02000016">
    <property type="protein sequence ID" value="RRO09251.1"/>
    <property type="molecule type" value="Genomic_DNA"/>
</dbReference>
<keyword evidence="4 12" id="KW-0347">Helicase</keyword>
<dbReference type="Pfam" id="PF00580">
    <property type="entry name" value="UvrD-helicase"/>
    <property type="match status" value="1"/>
</dbReference>
<comment type="caution">
    <text evidence="15">The sequence shown here is derived from an EMBL/GenBank/DDBJ whole genome shotgun (WGS) entry which is preliminary data.</text>
</comment>
<keyword evidence="5 12" id="KW-0067">ATP-binding</keyword>
<reference evidence="15" key="1">
    <citation type="submission" date="2018-11" db="EMBL/GenBank/DDBJ databases">
        <title>Draft genome sequences of proposed Pectobacterium aquaticum sp. nov. isolated in France from fresh water.</title>
        <authorList>
            <person name="Pedron J."/>
            <person name="Barny M.A."/>
        </authorList>
    </citation>
    <scope>NUCLEOTIDE SEQUENCE [LARGE SCALE GENOMIC DNA]</scope>
    <source>
        <strain evidence="15">A35-S23-M15</strain>
    </source>
</reference>
<dbReference type="InterPro" id="IPR027417">
    <property type="entry name" value="P-loop_NTPase"/>
</dbReference>
<dbReference type="InterPro" id="IPR000212">
    <property type="entry name" value="DNA_helicase_UvrD/REP"/>
</dbReference>
<comment type="similarity">
    <text evidence="1">Belongs to the helicase family. UvrD subfamily.</text>
</comment>
<dbReference type="InterPro" id="IPR005753">
    <property type="entry name" value="DNA_helicase_ATP-dep_UvrD"/>
</dbReference>
<evidence type="ECO:0000256" key="3">
    <source>
        <dbReference type="ARBA" id="ARBA00022801"/>
    </source>
</evidence>
<dbReference type="PANTHER" id="PTHR11070">
    <property type="entry name" value="UVRD / RECB / PCRA DNA HELICASE FAMILY MEMBER"/>
    <property type="match status" value="1"/>
</dbReference>
<evidence type="ECO:0000256" key="6">
    <source>
        <dbReference type="ARBA" id="ARBA00023125"/>
    </source>
</evidence>
<dbReference type="EC" id="5.6.2.4" evidence="9"/>
<dbReference type="Proteomes" id="UP000256817">
    <property type="component" value="Unassembled WGS sequence"/>
</dbReference>
<evidence type="ECO:0000256" key="9">
    <source>
        <dbReference type="ARBA" id="ARBA00034808"/>
    </source>
</evidence>
<evidence type="ECO:0000256" key="5">
    <source>
        <dbReference type="ARBA" id="ARBA00022840"/>
    </source>
</evidence>
<dbReference type="PROSITE" id="PS51217">
    <property type="entry name" value="UVRD_HELICASE_CTER"/>
    <property type="match status" value="1"/>
</dbReference>
<dbReference type="GO" id="GO:0004386">
    <property type="term" value="F:helicase activity"/>
    <property type="evidence" value="ECO:0007669"/>
    <property type="project" value="UniProtKB-KW"/>
</dbReference>
<accession>A0A426J7S8</accession>
<dbReference type="InterPro" id="IPR014016">
    <property type="entry name" value="UvrD-like_ATP-bd"/>
</dbReference>
<comment type="catalytic activity">
    <reaction evidence="8">
        <text>Couples ATP hydrolysis with the unwinding of duplex DNA by translocating in the 3'-5' direction.</text>
        <dbReference type="EC" id="5.6.2.4"/>
    </reaction>
</comment>
<keyword evidence="16" id="KW-1185">Reference proteome</keyword>
<feature type="domain" description="UvrD-like helicase ATP-binding" evidence="13">
    <location>
        <begin position="8"/>
        <end position="286"/>
    </location>
</feature>
<dbReference type="PROSITE" id="PS51198">
    <property type="entry name" value="UVRD_HELICASE_ATP_BIND"/>
    <property type="match status" value="1"/>
</dbReference>
<keyword evidence="2 12" id="KW-0547">Nucleotide-binding</keyword>
<keyword evidence="3 12" id="KW-0378">Hydrolase</keyword>
<dbReference type="PANTHER" id="PTHR11070:SF2">
    <property type="entry name" value="ATP-DEPENDENT DNA HELICASE SRS2"/>
    <property type="match status" value="1"/>
</dbReference>
<keyword evidence="7" id="KW-0413">Isomerase</keyword>
<dbReference type="Pfam" id="PF21196">
    <property type="entry name" value="PcrA_UvrD_tudor"/>
    <property type="match status" value="1"/>
</dbReference>
<dbReference type="Gene3D" id="3.40.50.300">
    <property type="entry name" value="P-loop containing nucleotide triphosphate hydrolases"/>
    <property type="match status" value="2"/>
</dbReference>
<evidence type="ECO:0000259" key="14">
    <source>
        <dbReference type="PROSITE" id="PS51217"/>
    </source>
</evidence>
<dbReference type="CDD" id="cd18807">
    <property type="entry name" value="SF1_C_UvrD"/>
    <property type="match status" value="1"/>
</dbReference>
<feature type="domain" description="UvrD-like helicase C-terminal" evidence="14">
    <location>
        <begin position="287"/>
        <end position="564"/>
    </location>
</feature>
<gene>
    <name evidence="15" type="ORF">DMB85_008930</name>
</gene>
<feature type="binding site" evidence="12">
    <location>
        <begin position="29"/>
        <end position="36"/>
    </location>
    <ligand>
        <name>ATP</name>
        <dbReference type="ChEBI" id="CHEBI:30616"/>
    </ligand>
</feature>
<protein>
    <recommendedName>
        <fullName evidence="9">DNA 3'-5' helicase</fullName>
        <ecNumber evidence="9">5.6.2.4</ecNumber>
    </recommendedName>
    <alternativeName>
        <fullName evidence="10">DNA 3'-5' helicase II</fullName>
    </alternativeName>
</protein>
<dbReference type="SUPFAM" id="SSF52540">
    <property type="entry name" value="P-loop containing nucleoside triphosphate hydrolases"/>
    <property type="match status" value="1"/>
</dbReference>
<dbReference type="GeneID" id="51391545"/>
<dbReference type="NCBIfam" id="TIGR01075">
    <property type="entry name" value="uvrD"/>
    <property type="match status" value="1"/>
</dbReference>
<organism evidence="15 16">
    <name type="scientific">Pectobacterium aquaticum</name>
    <dbReference type="NCBI Taxonomy" id="2204145"/>
    <lineage>
        <taxon>Bacteria</taxon>
        <taxon>Pseudomonadati</taxon>
        <taxon>Pseudomonadota</taxon>
        <taxon>Gammaproteobacteria</taxon>
        <taxon>Enterobacterales</taxon>
        <taxon>Pectobacteriaceae</taxon>
        <taxon>Pectobacterium</taxon>
    </lineage>
</organism>
<evidence type="ECO:0000256" key="12">
    <source>
        <dbReference type="PROSITE-ProRule" id="PRU00560"/>
    </source>
</evidence>
<evidence type="ECO:0000256" key="1">
    <source>
        <dbReference type="ARBA" id="ARBA00009922"/>
    </source>
</evidence>
<evidence type="ECO:0000256" key="2">
    <source>
        <dbReference type="ARBA" id="ARBA00022741"/>
    </source>
</evidence>
<evidence type="ECO:0000259" key="13">
    <source>
        <dbReference type="PROSITE" id="PS51198"/>
    </source>
</evidence>
<evidence type="ECO:0000256" key="10">
    <source>
        <dbReference type="ARBA" id="ARBA00034923"/>
    </source>
</evidence>
<sequence length="720" mass="81690">MDVSDLLDGLNDKQRDAVAAPRSNLLVLAGAGSGKTRVLVHRIAWLLSVENCSPYSIMAVTFTNKAAAEMRHRIDHLIGTSQGGMWIGTFHGLAHRLLRAHHMDANLPQDFQILDSEDQLRLLKRLIRALNLDEKQWPPRQAMWFINGKKDEGLRPQHIESYGNPIEQTWQRVYQAYQEACDRAGLVDFAELLLRAHELWLNKPHVLNHYRERFTNILVDEFQDTNRIQYAWIRMLAGDSAKVMIVGDDDQSIYGWRGAQVENIQLFLKDFAGAETIRLEQNYRSTSNILKAANALIAHNGGRLGKNLWTDGAEGEPISLYCAFNELDEARYVVNRIKAWQENGGALSDNAILYRSNAQSRVLEEALLQQSMPYRIYGGMRFFERQEIKDALSYLRLIANRNDDAAFERVVNTPTRGIGDRTLDVVRQTARDRQLTLWQSTRALLQEKVLAGRAAASLQRFIELIDALAYETSELPLHIQTDRAIKDSGLWSMYEQEKGEKGQARVENLEELVTATRQFSYQEEDQDLMPLQAFLSHAALEAGEGQADANQDAVQLMTLHSAKGLEFPQVFIVGMEEGMFPSQMSLDEGGRLEEERRLAYVGVTRAMQKLTITYAESRRLYGKEAYHRPSRFVGELPEECVEEVRLRASVSRPVNHQRLGTPITQNDSGYKLGQRVRHAKFGEGTIVNLEGSGDHARLQVAFQGQGIKWLVAAYARLETV</sequence>
<name>A0A426J7S8_9GAMM</name>
<dbReference type="InterPro" id="IPR014017">
    <property type="entry name" value="DNA_helicase_UvrD-like_C"/>
</dbReference>
<evidence type="ECO:0000256" key="7">
    <source>
        <dbReference type="ARBA" id="ARBA00023235"/>
    </source>
</evidence>
<dbReference type="Pfam" id="PF13361">
    <property type="entry name" value="UvrD_C"/>
    <property type="match status" value="1"/>
</dbReference>
<dbReference type="RefSeq" id="WP_039492952.1">
    <property type="nucleotide sequence ID" value="NZ_QHJT02000044.1"/>
</dbReference>
<dbReference type="Gene3D" id="1.10.486.10">
    <property type="entry name" value="PCRA, domain 4"/>
    <property type="match status" value="1"/>
</dbReference>